<keyword evidence="23" id="KW-1185">Reference proteome</keyword>
<evidence type="ECO:0000256" key="15">
    <source>
        <dbReference type="PIRSR" id="PIRSR016408-1"/>
    </source>
</evidence>
<evidence type="ECO:0000256" key="4">
    <source>
        <dbReference type="ARBA" id="ARBA00012731"/>
    </source>
</evidence>
<dbReference type="AlphaFoldDB" id="A0A0D2IA94"/>
<keyword evidence="7 14" id="KW-0460">Magnesium</keyword>
<evidence type="ECO:0000256" key="14">
    <source>
        <dbReference type="PIRNR" id="PIRNR016408"/>
    </source>
</evidence>
<evidence type="ECO:0000256" key="16">
    <source>
        <dbReference type="PIRSR" id="PIRSR016408-2"/>
    </source>
</evidence>
<feature type="binding site" evidence="16">
    <location>
        <begin position="534"/>
        <end position="538"/>
    </location>
    <ligand>
        <name>substrate</name>
    </ligand>
</feature>
<dbReference type="InterPro" id="IPR005843">
    <property type="entry name" value="A-D-PHexomutase_C"/>
</dbReference>
<keyword evidence="8 14" id="KW-0413">Isomerase</keyword>
<dbReference type="PANTHER" id="PTHR45955">
    <property type="entry name" value="PHOSPHOACETYLGLUCOSAMINE MUTASE"/>
    <property type="match status" value="1"/>
</dbReference>
<name>A0A0D2IA94_CLAB1</name>
<evidence type="ECO:0000256" key="10">
    <source>
        <dbReference type="ARBA" id="ARBA00023316"/>
    </source>
</evidence>
<dbReference type="GO" id="GO:0004610">
    <property type="term" value="F:phosphoacetylglucosamine mutase activity"/>
    <property type="evidence" value="ECO:0007669"/>
    <property type="project" value="UniProtKB-UniRule"/>
</dbReference>
<accession>A0A0D2IA94</accession>
<dbReference type="Gene3D" id="3.40.120.10">
    <property type="entry name" value="Alpha-D-Glucose-1,6-Bisphosphate, subunit A, domain 3"/>
    <property type="match status" value="2"/>
</dbReference>
<keyword evidence="5" id="KW-0597">Phosphoprotein</keyword>
<evidence type="ECO:0000256" key="1">
    <source>
        <dbReference type="ARBA" id="ARBA00000558"/>
    </source>
</evidence>
<dbReference type="InterPro" id="IPR016066">
    <property type="entry name" value="A-D-PHexomutase_CS"/>
</dbReference>
<evidence type="ECO:0000256" key="6">
    <source>
        <dbReference type="ARBA" id="ARBA00022723"/>
    </source>
</evidence>
<dbReference type="PANTHER" id="PTHR45955:SF1">
    <property type="entry name" value="PHOSPHOACETYLGLUCOSAMINE MUTASE"/>
    <property type="match status" value="1"/>
</dbReference>
<evidence type="ECO:0000256" key="12">
    <source>
        <dbReference type="ARBA" id="ARBA00032065"/>
    </source>
</evidence>
<evidence type="ECO:0000259" key="19">
    <source>
        <dbReference type="Pfam" id="PF02878"/>
    </source>
</evidence>
<dbReference type="GO" id="GO:0005975">
    <property type="term" value="P:carbohydrate metabolic process"/>
    <property type="evidence" value="ECO:0007669"/>
    <property type="project" value="InterPro"/>
</dbReference>
<dbReference type="InterPro" id="IPR036900">
    <property type="entry name" value="A-D-PHexomutase_C_sf"/>
</dbReference>
<feature type="domain" description="Phosphoacetylglucosamine mutase AMG1" evidence="20">
    <location>
        <begin position="334"/>
        <end position="473"/>
    </location>
</feature>
<keyword evidence="6 14" id="KW-0479">Metal-binding</keyword>
<dbReference type="VEuPathDB" id="FungiDB:Z519_05028"/>
<evidence type="ECO:0000259" key="21">
    <source>
        <dbReference type="Pfam" id="PF21405"/>
    </source>
</evidence>
<dbReference type="InterPro" id="IPR049022">
    <property type="entry name" value="AMG1_III"/>
</dbReference>
<sequence>MSYPDPRDSVLNKPKPVIHLPKDLLDRIIKGAESYPILAGRKYEYGTAGFRMKAVEFSNIGLDHVIYTVGLIAALRSKKRNATVGIMITASHNPAEDNGVKLVDPMGDMLEQSWETYATVLANTPSDKLGVEYEKLLNETLISNISQLHERPAKVVFARDTRASGPYLVTALKAALDAVNVEYTDHGLMTTPQLHYIVRCINTVNSPYAFGEPTEQGYYEKTAKAFKTIMHGRTIQGPVTVDCANGVGGPKLKELIKYLPSAKEGGIDIKVVNDDVVKPEALNFECGADYVKTKQRAPPNSNAQPGDRCCSLDGDADRVVYYYTDEQKTFHLLDGDRIATLGAVFLADMTRVAGIDQKLKIGIVQTAYANGAATEYVEKVLKLPVTITPTGVKHLHHAAARYDIGVYFEANGHGTVLFSENAIKLIRESEPKSPGQKHALDSLRACIDLINQAVGDAISDMLFAEVVLAHKSWTLENWRNTYIDLPNRLVRVVVNDRSIFKAVDAERRLESPKGAQDEIDKYCQMYIKGRAFARASGTEDAVRVYAEAHSKTEAEKLASQVAEVVRKYGSM</sequence>
<protein>
    <recommendedName>
        <fullName evidence="4 14">Phosphoacetylglucosamine mutase</fullName>
        <shortName evidence="14">PAGM</shortName>
        <ecNumber evidence="4 14">5.4.2.3</ecNumber>
    </recommendedName>
    <alternativeName>
        <fullName evidence="12 14">Acetylglucosamine phosphomutase</fullName>
    </alternativeName>
    <alternativeName>
        <fullName evidence="11 14">N-acetylglucosamine-phosphate mutase</fullName>
    </alternativeName>
</protein>
<dbReference type="Gene3D" id="3.30.310.50">
    <property type="entry name" value="Alpha-D-phosphohexomutase, C-terminal domain"/>
    <property type="match status" value="1"/>
</dbReference>
<gene>
    <name evidence="22" type="ORF">Z519_05028</name>
</gene>
<evidence type="ECO:0000256" key="9">
    <source>
        <dbReference type="ARBA" id="ARBA00023277"/>
    </source>
</evidence>
<dbReference type="OrthoDB" id="1928at2759"/>
<evidence type="ECO:0000313" key="22">
    <source>
        <dbReference type="EMBL" id="KIW93714.1"/>
    </source>
</evidence>
<dbReference type="InterPro" id="IPR016657">
    <property type="entry name" value="PAGM"/>
</dbReference>
<dbReference type="Pfam" id="PF21405">
    <property type="entry name" value="AMG1_II"/>
    <property type="match status" value="1"/>
</dbReference>
<dbReference type="FunFam" id="3.30.310.50:FF:000003">
    <property type="entry name" value="Phosphoacetylglucosamine mutase"/>
    <property type="match status" value="1"/>
</dbReference>
<feature type="domain" description="Alpha-D-phosphohexomutase alpha/beta/alpha" evidence="19">
    <location>
        <begin position="77"/>
        <end position="113"/>
    </location>
</feature>
<reference evidence="22" key="1">
    <citation type="submission" date="2015-01" db="EMBL/GenBank/DDBJ databases">
        <title>The Genome Sequence of Cladophialophora bantiana CBS 173.52.</title>
        <authorList>
            <consortium name="The Broad Institute Genomics Platform"/>
            <person name="Cuomo C."/>
            <person name="de Hoog S."/>
            <person name="Gorbushina A."/>
            <person name="Stielow B."/>
            <person name="Teixiera M."/>
            <person name="Abouelleil A."/>
            <person name="Chapman S.B."/>
            <person name="Priest M."/>
            <person name="Young S.K."/>
            <person name="Wortman J."/>
            <person name="Nusbaum C."/>
            <person name="Birren B."/>
        </authorList>
    </citation>
    <scope>NUCLEOTIDE SEQUENCE [LARGE SCALE GENOMIC DNA]</scope>
    <source>
        <strain evidence="22">CBS 173.52</strain>
    </source>
</reference>
<feature type="binding site" evidence="17">
    <location>
        <position position="317"/>
    </location>
    <ligand>
        <name>Mg(2+)</name>
        <dbReference type="ChEBI" id="CHEBI:18420"/>
    </ligand>
</feature>
<dbReference type="InterPro" id="IPR049023">
    <property type="entry name" value="AMG1_II"/>
</dbReference>
<comment type="pathway">
    <text evidence="2 14">Nucleotide-sugar biosynthesis; UDP-N-acetyl-alpha-D-glucosamine biosynthesis; N-acetyl-alpha-D-glucosamine 1-phosphate from alpha-D-glucosamine 6-phosphate (route I): step 2/2.</text>
</comment>
<keyword evidence="10" id="KW-0961">Cell wall biogenesis/degradation</keyword>
<evidence type="ECO:0000256" key="13">
    <source>
        <dbReference type="ARBA" id="ARBA00059527"/>
    </source>
</evidence>
<evidence type="ECO:0000259" key="20">
    <source>
        <dbReference type="Pfam" id="PF21404"/>
    </source>
</evidence>
<evidence type="ECO:0000256" key="2">
    <source>
        <dbReference type="ARBA" id="ARBA00004865"/>
    </source>
</evidence>
<evidence type="ECO:0000256" key="8">
    <source>
        <dbReference type="ARBA" id="ARBA00023235"/>
    </source>
</evidence>
<dbReference type="PROSITE" id="PS00710">
    <property type="entry name" value="PGM_PMM"/>
    <property type="match status" value="1"/>
</dbReference>
<comment type="similarity">
    <text evidence="3 14">Belongs to the phosphohexose mutase family.</text>
</comment>
<dbReference type="Pfam" id="PF02878">
    <property type="entry name" value="PGM_PMM_I"/>
    <property type="match status" value="2"/>
</dbReference>
<feature type="binding site" description="via phosphate group" evidence="17">
    <location>
        <position position="91"/>
    </location>
    <ligand>
        <name>Mg(2+)</name>
        <dbReference type="ChEBI" id="CHEBI:18420"/>
    </ligand>
</feature>
<dbReference type="GO" id="GO:0000287">
    <property type="term" value="F:magnesium ion binding"/>
    <property type="evidence" value="ECO:0007669"/>
    <property type="project" value="InterPro"/>
</dbReference>
<feature type="binding site" evidence="16">
    <location>
        <begin position="409"/>
        <end position="411"/>
    </location>
    <ligand>
        <name>substrate</name>
    </ligand>
</feature>
<evidence type="ECO:0000256" key="5">
    <source>
        <dbReference type="ARBA" id="ARBA00022553"/>
    </source>
</evidence>
<evidence type="ECO:0000256" key="11">
    <source>
        <dbReference type="ARBA" id="ARBA00031926"/>
    </source>
</evidence>
<evidence type="ECO:0000313" key="23">
    <source>
        <dbReference type="Proteomes" id="UP000053789"/>
    </source>
</evidence>
<evidence type="ECO:0000256" key="3">
    <source>
        <dbReference type="ARBA" id="ARBA00010231"/>
    </source>
</evidence>
<dbReference type="CDD" id="cd03086">
    <property type="entry name" value="PGM3"/>
    <property type="match status" value="1"/>
</dbReference>
<dbReference type="RefSeq" id="XP_016620383.1">
    <property type="nucleotide sequence ID" value="XM_016762770.1"/>
</dbReference>
<dbReference type="PIRSF" id="PIRSF016408">
    <property type="entry name" value="PAGM"/>
    <property type="match status" value="1"/>
</dbReference>
<keyword evidence="9" id="KW-0119">Carbohydrate metabolism</keyword>
<feature type="binding site" evidence="17">
    <location>
        <position position="313"/>
    </location>
    <ligand>
        <name>Mg(2+)</name>
        <dbReference type="ChEBI" id="CHEBI:18420"/>
    </ligand>
</feature>
<feature type="binding site" evidence="16">
    <location>
        <position position="543"/>
    </location>
    <ligand>
        <name>substrate</name>
    </ligand>
</feature>
<evidence type="ECO:0000256" key="17">
    <source>
        <dbReference type="PIRSR" id="PIRSR016408-3"/>
    </source>
</evidence>
<comment type="catalytic activity">
    <reaction evidence="1 14">
        <text>N-acetyl-alpha-D-glucosamine 1-phosphate = N-acetyl-D-glucosamine 6-phosphate</text>
        <dbReference type="Rhea" id="RHEA:23804"/>
        <dbReference type="ChEBI" id="CHEBI:57513"/>
        <dbReference type="ChEBI" id="CHEBI:57776"/>
        <dbReference type="EC" id="5.4.2.3"/>
    </reaction>
</comment>
<dbReference type="HOGENOM" id="CLU_022890_1_0_1"/>
<dbReference type="GeneID" id="27697956"/>
<comment type="function">
    <text evidence="13 14">Catalyzes the conversion of GlcNAc-6-P into GlcNAc-1-P during the synthesis of uridine diphosphate/UDP-GlcNAc, which is a biosynthetic precursor of chitin and also supplies the amino sugars for N-linked oligosaccharides of glycoproteins.</text>
</comment>
<dbReference type="EC" id="5.4.2.3" evidence="4 14"/>
<dbReference type="GO" id="GO:0071555">
    <property type="term" value="P:cell wall organization"/>
    <property type="evidence" value="ECO:0007669"/>
    <property type="project" value="UniProtKB-KW"/>
</dbReference>
<feature type="domain" description="Alpha-D-phosphohexomutase C-terminal" evidence="18">
    <location>
        <begin position="489"/>
        <end position="563"/>
    </location>
</feature>
<dbReference type="Pfam" id="PF21404">
    <property type="entry name" value="AMG1_III"/>
    <property type="match status" value="1"/>
</dbReference>
<dbReference type="InterPro" id="IPR005844">
    <property type="entry name" value="A-D-PHexomutase_a/b/a-I"/>
</dbReference>
<dbReference type="Pfam" id="PF00408">
    <property type="entry name" value="PGM_PMM_IV"/>
    <property type="match status" value="1"/>
</dbReference>
<dbReference type="SUPFAM" id="SSF53738">
    <property type="entry name" value="Phosphoglucomutase, first 3 domains"/>
    <property type="match status" value="4"/>
</dbReference>
<feature type="domain" description="Alpha-D-phosphohexomutase alpha/beta/alpha" evidence="19">
    <location>
        <begin position="146"/>
        <end position="202"/>
    </location>
</feature>
<feature type="domain" description="Phosphoacetylglucosamine mutase AMG1" evidence="21">
    <location>
        <begin position="214"/>
        <end position="320"/>
    </location>
</feature>
<dbReference type="FunFam" id="3.40.120.10:FF:000023">
    <property type="entry name" value="Phosphoacetylglucosamine mutase"/>
    <property type="match status" value="1"/>
</dbReference>
<feature type="binding site" evidence="17">
    <location>
        <position position="315"/>
    </location>
    <ligand>
        <name>Mg(2+)</name>
        <dbReference type="ChEBI" id="CHEBI:18420"/>
    </ligand>
</feature>
<dbReference type="GO" id="GO:0006048">
    <property type="term" value="P:UDP-N-acetylglucosamine biosynthetic process"/>
    <property type="evidence" value="ECO:0007669"/>
    <property type="project" value="UniProtKB-UniRule"/>
</dbReference>
<dbReference type="SUPFAM" id="SSF55957">
    <property type="entry name" value="Phosphoglucomutase, C-terminal domain"/>
    <property type="match status" value="1"/>
</dbReference>
<dbReference type="Proteomes" id="UP000053789">
    <property type="component" value="Unassembled WGS sequence"/>
</dbReference>
<dbReference type="UniPathway" id="UPA00113">
    <property type="reaction ID" value="UER00530"/>
</dbReference>
<dbReference type="InterPro" id="IPR016055">
    <property type="entry name" value="A-D-PHexomutase_a/b/a-I/II/III"/>
</dbReference>
<dbReference type="FunFam" id="3.40.120.10:FF:000013">
    <property type="entry name" value="Phosphoacetylglucosamine mutase"/>
    <property type="match status" value="1"/>
</dbReference>
<evidence type="ECO:0000259" key="18">
    <source>
        <dbReference type="Pfam" id="PF00408"/>
    </source>
</evidence>
<proteinExistence type="inferred from homology"/>
<organism evidence="22 23">
    <name type="scientific">Cladophialophora bantiana (strain ATCC 10958 / CBS 173.52 / CDC B-1940 / NIH 8579)</name>
    <name type="common">Xylohypha bantiana</name>
    <dbReference type="NCBI Taxonomy" id="1442370"/>
    <lineage>
        <taxon>Eukaryota</taxon>
        <taxon>Fungi</taxon>
        <taxon>Dikarya</taxon>
        <taxon>Ascomycota</taxon>
        <taxon>Pezizomycotina</taxon>
        <taxon>Eurotiomycetes</taxon>
        <taxon>Chaetothyriomycetidae</taxon>
        <taxon>Chaetothyriales</taxon>
        <taxon>Herpotrichiellaceae</taxon>
        <taxon>Cladophialophora</taxon>
    </lineage>
</organism>
<evidence type="ECO:0000256" key="7">
    <source>
        <dbReference type="ARBA" id="ARBA00022842"/>
    </source>
</evidence>
<dbReference type="EMBL" id="KN846986">
    <property type="protein sequence ID" value="KIW93714.1"/>
    <property type="molecule type" value="Genomic_DNA"/>
</dbReference>
<comment type="cofactor">
    <cofactor evidence="14 17">
        <name>Mg(2+)</name>
        <dbReference type="ChEBI" id="CHEBI:18420"/>
    </cofactor>
    <text evidence="14 17">Binds 1 Mg(2+) ion per subunit.</text>
</comment>
<feature type="active site" description="Phosphoserine intermediate" evidence="15">
    <location>
        <position position="91"/>
    </location>
</feature>